<protein>
    <submittedName>
        <fullName evidence="1">Uncharacterized protein</fullName>
    </submittedName>
</protein>
<name>A0A8S9ZUG0_9BILA</name>
<dbReference type="Proteomes" id="UP000605970">
    <property type="component" value="Unassembled WGS sequence"/>
</dbReference>
<sequence length="75" mass="9139">MPKMVIRMLVSVYSSKFVSSLPLEYREYNPRSHPPAYNWDTNKIIKPYKIRGDEQQRIQFFYQNKLDKKNKLKNK</sequence>
<gene>
    <name evidence="1" type="ORF">Mgra_00003772</name>
</gene>
<proteinExistence type="predicted"/>
<evidence type="ECO:0000313" key="2">
    <source>
        <dbReference type="Proteomes" id="UP000605970"/>
    </source>
</evidence>
<organism evidence="1 2">
    <name type="scientific">Meloidogyne graminicola</name>
    <dbReference type="NCBI Taxonomy" id="189291"/>
    <lineage>
        <taxon>Eukaryota</taxon>
        <taxon>Metazoa</taxon>
        <taxon>Ecdysozoa</taxon>
        <taxon>Nematoda</taxon>
        <taxon>Chromadorea</taxon>
        <taxon>Rhabditida</taxon>
        <taxon>Tylenchina</taxon>
        <taxon>Tylenchomorpha</taxon>
        <taxon>Tylenchoidea</taxon>
        <taxon>Meloidogynidae</taxon>
        <taxon>Meloidogyninae</taxon>
        <taxon>Meloidogyne</taxon>
    </lineage>
</organism>
<dbReference type="AlphaFoldDB" id="A0A8S9ZUG0"/>
<dbReference type="EMBL" id="JABEBT010000026">
    <property type="protein sequence ID" value="KAF7636827.1"/>
    <property type="molecule type" value="Genomic_DNA"/>
</dbReference>
<reference evidence="1" key="1">
    <citation type="journal article" date="2020" name="Ecol. Evol.">
        <title>Genome structure and content of the rice root-knot nematode (Meloidogyne graminicola).</title>
        <authorList>
            <person name="Phan N.T."/>
            <person name="Danchin E.G.J."/>
            <person name="Klopp C."/>
            <person name="Perfus-Barbeoch L."/>
            <person name="Kozlowski D.K."/>
            <person name="Koutsovoulos G.D."/>
            <person name="Lopez-Roques C."/>
            <person name="Bouchez O."/>
            <person name="Zahm M."/>
            <person name="Besnard G."/>
            <person name="Bellafiore S."/>
        </authorList>
    </citation>
    <scope>NUCLEOTIDE SEQUENCE</scope>
    <source>
        <strain evidence="1">VN-18</strain>
    </source>
</reference>
<evidence type="ECO:0000313" key="1">
    <source>
        <dbReference type="EMBL" id="KAF7636827.1"/>
    </source>
</evidence>
<keyword evidence="2" id="KW-1185">Reference proteome</keyword>
<dbReference type="OrthoDB" id="5897796at2759"/>
<comment type="caution">
    <text evidence="1">The sequence shown here is derived from an EMBL/GenBank/DDBJ whole genome shotgun (WGS) entry which is preliminary data.</text>
</comment>
<accession>A0A8S9ZUG0</accession>